<dbReference type="Gene3D" id="3.30.420.40">
    <property type="match status" value="2"/>
</dbReference>
<name>A0A0H4QIV7_9LACO</name>
<dbReference type="RefSeq" id="WP_048703938.1">
    <property type="nucleotide sequence ID" value="NZ_CP012034.1"/>
</dbReference>
<dbReference type="STRING" id="1007676.ABM34_04995"/>
<dbReference type="EMBL" id="CP012034">
    <property type="protein sequence ID" value="AKP66951.1"/>
    <property type="molecule type" value="Genomic_DNA"/>
</dbReference>
<dbReference type="NCBIfam" id="TIGR03725">
    <property type="entry name" value="T6A_YeaZ"/>
    <property type="match status" value="1"/>
</dbReference>
<gene>
    <name evidence="2" type="ORF">ABM34_04995</name>
</gene>
<dbReference type="PANTHER" id="PTHR11735:SF11">
    <property type="entry name" value="TRNA THREONYLCARBAMOYLADENOSINE BIOSYNTHESIS PROTEIN TSAB"/>
    <property type="match status" value="1"/>
</dbReference>
<dbReference type="Pfam" id="PF00814">
    <property type="entry name" value="TsaD"/>
    <property type="match status" value="1"/>
</dbReference>
<keyword evidence="3" id="KW-1185">Reference proteome</keyword>
<dbReference type="GO" id="GO:0002949">
    <property type="term" value="P:tRNA threonylcarbamoyladenosine modification"/>
    <property type="evidence" value="ECO:0007669"/>
    <property type="project" value="InterPro"/>
</dbReference>
<dbReference type="CDD" id="cd24032">
    <property type="entry name" value="ASKHA_NBD_TsaB"/>
    <property type="match status" value="1"/>
</dbReference>
<dbReference type="PATRIC" id="fig|1007676.4.peg.992"/>
<proteinExistence type="predicted"/>
<reference evidence="3" key="1">
    <citation type="submission" date="2015-07" db="EMBL/GenBank/DDBJ databases">
        <title>Lactobacillus ginsenosidimutans/EMML 3141/ whole genome sequencing.</title>
        <authorList>
            <person name="Kim M.K."/>
            <person name="Im W.-T."/>
            <person name="Srinivasan S."/>
            <person name="Lee J.-J."/>
        </authorList>
    </citation>
    <scope>NUCLEOTIDE SEQUENCE [LARGE SCALE GENOMIC DNA]</scope>
    <source>
        <strain evidence="3">EMML 3041</strain>
    </source>
</reference>
<evidence type="ECO:0000259" key="1">
    <source>
        <dbReference type="Pfam" id="PF00814"/>
    </source>
</evidence>
<dbReference type="Proteomes" id="UP000036106">
    <property type="component" value="Chromosome"/>
</dbReference>
<evidence type="ECO:0000313" key="3">
    <source>
        <dbReference type="Proteomes" id="UP000036106"/>
    </source>
</evidence>
<dbReference type="OrthoDB" id="9784166at2"/>
<feature type="domain" description="Gcp-like" evidence="1">
    <location>
        <begin position="33"/>
        <end position="158"/>
    </location>
</feature>
<dbReference type="AlphaFoldDB" id="A0A0H4QIV7"/>
<dbReference type="InterPro" id="IPR000905">
    <property type="entry name" value="Gcp-like_dom"/>
</dbReference>
<dbReference type="InterPro" id="IPR022496">
    <property type="entry name" value="T6A_TsaB"/>
</dbReference>
<dbReference type="GO" id="GO:0005829">
    <property type="term" value="C:cytosol"/>
    <property type="evidence" value="ECO:0007669"/>
    <property type="project" value="TreeGrafter"/>
</dbReference>
<dbReference type="InterPro" id="IPR043129">
    <property type="entry name" value="ATPase_NBD"/>
</dbReference>
<protein>
    <submittedName>
        <fullName evidence="2">Peptidase</fullName>
    </submittedName>
</protein>
<dbReference type="PANTHER" id="PTHR11735">
    <property type="entry name" value="TRNA N6-ADENOSINE THREONYLCARBAMOYLTRANSFERASE"/>
    <property type="match status" value="1"/>
</dbReference>
<dbReference type="KEGG" id="lgn:ABM34_04995"/>
<dbReference type="SUPFAM" id="SSF53067">
    <property type="entry name" value="Actin-like ATPase domain"/>
    <property type="match status" value="1"/>
</dbReference>
<evidence type="ECO:0000313" key="2">
    <source>
        <dbReference type="EMBL" id="AKP66951.1"/>
    </source>
</evidence>
<organism evidence="2 3">
    <name type="scientific">Companilactobacillus ginsenosidimutans</name>
    <dbReference type="NCBI Taxonomy" id="1007676"/>
    <lineage>
        <taxon>Bacteria</taxon>
        <taxon>Bacillati</taxon>
        <taxon>Bacillota</taxon>
        <taxon>Bacilli</taxon>
        <taxon>Lactobacillales</taxon>
        <taxon>Lactobacillaceae</taxon>
        <taxon>Companilactobacillus</taxon>
    </lineage>
</organism>
<sequence>MKILAFDTSNKPLTVAVVEDGKVLARMDSTEMKTHSVSLLPDIQESLAKSNLDINDIDKIAVADGPGSYTGVRIAVTVAKTLAFTLDKPLVGISSLRLLAANGAEGDLVVAVEDARNDNAFAGAYIKKSGEVVDVIPDQHIAMDDLFDLVKNYDQENMQFVNVSDHLAELIKQRFPKANILMTKESLPDAVKLADSAVNEPPVKDVNAFVPTYLRLTQAEHDWIKKGHKEDGNISYVEEI</sequence>
<accession>A0A0H4QIV7</accession>